<accession>X1LLD5</accession>
<comment type="caution">
    <text evidence="1">The sequence shown here is derived from an EMBL/GenBank/DDBJ whole genome shotgun (WGS) entry which is preliminary data.</text>
</comment>
<dbReference type="AlphaFoldDB" id="X1LLD5"/>
<protein>
    <submittedName>
        <fullName evidence="1">Uncharacterized protein</fullName>
    </submittedName>
</protein>
<evidence type="ECO:0000313" key="1">
    <source>
        <dbReference type="EMBL" id="GAI06641.1"/>
    </source>
</evidence>
<feature type="non-terminal residue" evidence="1">
    <location>
        <position position="117"/>
    </location>
</feature>
<name>X1LLD5_9ZZZZ</name>
<proteinExistence type="predicted"/>
<gene>
    <name evidence="1" type="ORF">S06H3_21541</name>
</gene>
<dbReference type="EMBL" id="BARV01011335">
    <property type="protein sequence ID" value="GAI06641.1"/>
    <property type="molecule type" value="Genomic_DNA"/>
</dbReference>
<reference evidence="1" key="1">
    <citation type="journal article" date="2014" name="Front. Microbiol.">
        <title>High frequency of phylogenetically diverse reductive dehalogenase-homologous genes in deep subseafloor sedimentary metagenomes.</title>
        <authorList>
            <person name="Kawai M."/>
            <person name="Futagami T."/>
            <person name="Toyoda A."/>
            <person name="Takaki Y."/>
            <person name="Nishi S."/>
            <person name="Hori S."/>
            <person name="Arai W."/>
            <person name="Tsubouchi T."/>
            <person name="Morono Y."/>
            <person name="Uchiyama I."/>
            <person name="Ito T."/>
            <person name="Fujiyama A."/>
            <person name="Inagaki F."/>
            <person name="Takami H."/>
        </authorList>
    </citation>
    <scope>NUCLEOTIDE SEQUENCE</scope>
    <source>
        <strain evidence="1">Expedition CK06-06</strain>
    </source>
</reference>
<organism evidence="1">
    <name type="scientific">marine sediment metagenome</name>
    <dbReference type="NCBI Taxonomy" id="412755"/>
    <lineage>
        <taxon>unclassified sequences</taxon>
        <taxon>metagenomes</taxon>
        <taxon>ecological metagenomes</taxon>
    </lineage>
</organism>
<sequence>MSELESYKCYLSQLPSTILKILGLEPPSFINEPVSEIIEHFKGIERIVINLIDNFGLFEITFLKPQFIITNSDALILLSTKNPYTLGFLHQIMFGGFEKEPNGFHLLREINNQGKKT</sequence>